<feature type="compositionally biased region" description="Low complexity" evidence="1">
    <location>
        <begin position="233"/>
        <end position="243"/>
    </location>
</feature>
<feature type="region of interest" description="Disordered" evidence="1">
    <location>
        <begin position="280"/>
        <end position="350"/>
    </location>
</feature>
<comment type="caution">
    <text evidence="2">The sequence shown here is derived from an EMBL/GenBank/DDBJ whole genome shotgun (WGS) entry which is preliminary data.</text>
</comment>
<feature type="compositionally biased region" description="Low complexity" evidence="1">
    <location>
        <begin position="11"/>
        <end position="23"/>
    </location>
</feature>
<dbReference type="EMBL" id="CAJVCH010571389">
    <property type="protein sequence ID" value="CAG7837385.1"/>
    <property type="molecule type" value="Genomic_DNA"/>
</dbReference>
<protein>
    <submittedName>
        <fullName evidence="2">Uncharacterized protein</fullName>
    </submittedName>
</protein>
<sequence length="616" mass="68252">MLSLNSEAEYDSSMSNSYSESESTPIASSDSEDTRSPSPTDLKIPVLYTFDDSHDSVLEVSSSTASNNTDRSPVETSPPILTCVQNQSSCSDQETTSQFKCPGCCKCYLLLYPYKMHVVHCCPDLAPKGLPLTTTEKRKKIVIFSPQYIENLKLMKVQVSAKKRMSKLATISSPASPVISCSISPFNEQQRKSVSPSQSNVEVSKSPGVTSSISNVNTCLTSTSKNSPEKFESNCSNRSNSNNLQDTPLPGRLWSADTPMQLYAKKYFYSDKSRLVRKSDVQESFPRSGESKQHPTTGLLLQAGPEIEEKDKSKLADKSTIPAENVSEDVNDNNAHTSKQTAHQVRVSDSAASDSITAGIEEYSKMEADSKNVSLDSFFWEVIDHLFMKHMDRKKNTKSDQDSSFGTRSISSLIPGFGQTLSYSIPPLEFNQPGGFYCKHQKRVLTGFNNGRRNGWIPNQVVPRFLREAQKLLFKIPSVPARSKVAKKRIAQDVCDVSLTHNVWSSKGKLECNLECTGEKSITAEKRTSLSGVCHSLNPTGGRGEKNLKYFEDEYRRRKYSMDTDDNKCGKTFFAESGQNKSSAPNGKLISNLDKDYRQIVQQLEGPPSPIFADDG</sequence>
<dbReference type="Proteomes" id="UP000708208">
    <property type="component" value="Unassembled WGS sequence"/>
</dbReference>
<evidence type="ECO:0000313" key="2">
    <source>
        <dbReference type="EMBL" id="CAG7837385.1"/>
    </source>
</evidence>
<gene>
    <name evidence="2" type="ORF">AFUS01_LOCUS46508</name>
</gene>
<evidence type="ECO:0000256" key="1">
    <source>
        <dbReference type="SAM" id="MobiDB-lite"/>
    </source>
</evidence>
<evidence type="ECO:0000313" key="3">
    <source>
        <dbReference type="Proteomes" id="UP000708208"/>
    </source>
</evidence>
<accession>A0A8J2LSF1</accession>
<proteinExistence type="predicted"/>
<keyword evidence="3" id="KW-1185">Reference proteome</keyword>
<feature type="compositionally biased region" description="Polar residues" evidence="1">
    <location>
        <begin position="332"/>
        <end position="343"/>
    </location>
</feature>
<name>A0A8J2LSF1_9HEXA</name>
<reference evidence="2" key="1">
    <citation type="submission" date="2021-06" db="EMBL/GenBank/DDBJ databases">
        <authorList>
            <person name="Hodson N. C."/>
            <person name="Mongue J. A."/>
            <person name="Jaron S. K."/>
        </authorList>
    </citation>
    <scope>NUCLEOTIDE SEQUENCE</scope>
</reference>
<dbReference type="AlphaFoldDB" id="A0A8J2LSF1"/>
<feature type="compositionally biased region" description="Basic and acidic residues" evidence="1">
    <location>
        <begin position="307"/>
        <end position="317"/>
    </location>
</feature>
<feature type="region of interest" description="Disordered" evidence="1">
    <location>
        <begin position="1"/>
        <end position="43"/>
    </location>
</feature>
<feature type="region of interest" description="Disordered" evidence="1">
    <location>
        <begin position="215"/>
        <end position="255"/>
    </location>
</feature>
<organism evidence="2 3">
    <name type="scientific">Allacma fusca</name>
    <dbReference type="NCBI Taxonomy" id="39272"/>
    <lineage>
        <taxon>Eukaryota</taxon>
        <taxon>Metazoa</taxon>
        <taxon>Ecdysozoa</taxon>
        <taxon>Arthropoda</taxon>
        <taxon>Hexapoda</taxon>
        <taxon>Collembola</taxon>
        <taxon>Symphypleona</taxon>
        <taxon>Sminthuridae</taxon>
        <taxon>Allacma</taxon>
    </lineage>
</organism>
<feature type="compositionally biased region" description="Polar residues" evidence="1">
    <location>
        <begin position="215"/>
        <end position="226"/>
    </location>
</feature>